<evidence type="ECO:0000313" key="1">
    <source>
        <dbReference type="EMBL" id="EQD67825.1"/>
    </source>
</evidence>
<gene>
    <name evidence="1" type="ORF">B1B_05797</name>
</gene>
<feature type="non-terminal residue" evidence="1">
    <location>
        <position position="1"/>
    </location>
</feature>
<reference evidence="1" key="2">
    <citation type="journal article" date="2014" name="ISME J.">
        <title>Microbial stratification in low pH oxic and suboxic macroscopic growths along an acid mine drainage.</title>
        <authorList>
            <person name="Mendez-Garcia C."/>
            <person name="Mesa V."/>
            <person name="Sprenger R.R."/>
            <person name="Richter M."/>
            <person name="Diez M.S."/>
            <person name="Solano J."/>
            <person name="Bargiela R."/>
            <person name="Golyshina O.V."/>
            <person name="Manteca A."/>
            <person name="Ramos J.L."/>
            <person name="Gallego J.R."/>
            <person name="Llorente I."/>
            <person name="Martins Dos Santos V.A."/>
            <person name="Jensen O.N."/>
            <person name="Pelaez A.I."/>
            <person name="Sanchez J."/>
            <person name="Ferrer M."/>
        </authorList>
    </citation>
    <scope>NUCLEOTIDE SEQUENCE</scope>
</reference>
<accession>T1CJD3</accession>
<comment type="caution">
    <text evidence="1">The sequence shown here is derived from an EMBL/GenBank/DDBJ whole genome shotgun (WGS) entry which is preliminary data.</text>
</comment>
<dbReference type="EMBL" id="AUZY01003680">
    <property type="protein sequence ID" value="EQD67825.1"/>
    <property type="molecule type" value="Genomic_DNA"/>
</dbReference>
<sequence length="262" mass="27573">NWSIGPVPGYRANRTHGSVVINGSRTTIPLNWTAVTYTVHVQAMGLPNGTLWWINLTRGGNYTSATGSLNFTRPNGTYAYTVGTTDPDYAGVPGNITVTGGNQTVDLFFEFIASIVSFASTGLPNGTHWSAVLGNQTNSSTSAWVNFTVLAGVYGYQIGGVPGYTLPTFHGHIAVGSGLSYEVALSWTPTTYPIQFTEQGLPNGTVWTVTVNGTAHTSNLSGITVPEVNGSYPYSFGPVAGFISPSADAADPGPGTDRDRRV</sequence>
<feature type="non-terminal residue" evidence="1">
    <location>
        <position position="262"/>
    </location>
</feature>
<protein>
    <submittedName>
        <fullName evidence="1">Thermopsin</fullName>
    </submittedName>
</protein>
<reference evidence="1" key="1">
    <citation type="submission" date="2013-08" db="EMBL/GenBank/DDBJ databases">
        <authorList>
            <person name="Mendez C."/>
            <person name="Richter M."/>
            <person name="Ferrer M."/>
            <person name="Sanchez J."/>
        </authorList>
    </citation>
    <scope>NUCLEOTIDE SEQUENCE</scope>
</reference>
<dbReference type="AlphaFoldDB" id="T1CJD3"/>
<organism evidence="1">
    <name type="scientific">mine drainage metagenome</name>
    <dbReference type="NCBI Taxonomy" id="410659"/>
    <lineage>
        <taxon>unclassified sequences</taxon>
        <taxon>metagenomes</taxon>
        <taxon>ecological metagenomes</taxon>
    </lineage>
</organism>
<proteinExistence type="predicted"/>
<name>T1CJD3_9ZZZZ</name>